<protein>
    <recommendedName>
        <fullName evidence="4">Flagellin C-terminal domain-containing protein</fullName>
    </recommendedName>
</protein>
<feature type="domain" description="Flagellin C-terminal" evidence="4">
    <location>
        <begin position="225"/>
        <end position="305"/>
    </location>
</feature>
<evidence type="ECO:0000256" key="3">
    <source>
        <dbReference type="ARBA" id="ARBA00023143"/>
    </source>
</evidence>
<evidence type="ECO:0000256" key="1">
    <source>
        <dbReference type="ARBA" id="ARBA00004365"/>
    </source>
</evidence>
<organism evidence="5 6">
    <name type="scientific">Brevundimonas pondensis</name>
    <dbReference type="NCBI Taxonomy" id="2774189"/>
    <lineage>
        <taxon>Bacteria</taxon>
        <taxon>Pseudomonadati</taxon>
        <taxon>Pseudomonadota</taxon>
        <taxon>Alphaproteobacteria</taxon>
        <taxon>Caulobacterales</taxon>
        <taxon>Caulobacteraceae</taxon>
        <taxon>Brevundimonas</taxon>
    </lineage>
</organism>
<keyword evidence="3" id="KW-0975">Bacterial flagellum</keyword>
<evidence type="ECO:0000313" key="6">
    <source>
        <dbReference type="Proteomes" id="UP000663942"/>
    </source>
</evidence>
<evidence type="ECO:0000259" key="4">
    <source>
        <dbReference type="Pfam" id="PF00700"/>
    </source>
</evidence>
<dbReference type="Proteomes" id="UP000663942">
    <property type="component" value="Chromosome"/>
</dbReference>
<dbReference type="PANTHER" id="PTHR42792:SF1">
    <property type="entry name" value="FLAGELLAR HOOK-ASSOCIATED PROTEIN 3"/>
    <property type="match status" value="1"/>
</dbReference>
<accession>A0ABX7SHA8</accession>
<dbReference type="EMBL" id="CP062006">
    <property type="protein sequence ID" value="QTC86743.1"/>
    <property type="molecule type" value="Genomic_DNA"/>
</dbReference>
<dbReference type="InterPro" id="IPR046358">
    <property type="entry name" value="Flagellin_C"/>
</dbReference>
<gene>
    <name evidence="5" type="ORF">IFE19_11390</name>
</gene>
<proteinExistence type="inferred from homology"/>
<keyword evidence="6" id="KW-1185">Reference proteome</keyword>
<comment type="subcellular location">
    <subcellularLocation>
        <location evidence="1">Bacterial flagellum</location>
    </subcellularLocation>
</comment>
<dbReference type="PANTHER" id="PTHR42792">
    <property type="entry name" value="FLAGELLIN"/>
    <property type="match status" value="1"/>
</dbReference>
<dbReference type="SUPFAM" id="SSF64518">
    <property type="entry name" value="Phase 1 flagellin"/>
    <property type="match status" value="1"/>
</dbReference>
<dbReference type="RefSeq" id="WP_207822394.1">
    <property type="nucleotide sequence ID" value="NZ_CP062006.1"/>
</dbReference>
<dbReference type="Pfam" id="PF00700">
    <property type="entry name" value="Flagellin_C"/>
    <property type="match status" value="1"/>
</dbReference>
<sequence>MNRVATFGNYQSALMHLMAAQSRGEEAQNKVNTKKNATDLVGFGRGSETISAMKSSQTRIQGFIDTAKTVADRLTTQDLAMDRVADAATAARLAIANAIAAGRLDGLMSELESQFQIAQDGLNVKHQGKYLFSGGSVDQRSVEVADLSALTALPATADAFKNDQLKQTSWLDETVTMETGFLASDIGQGLFDVFRDVQAFHQATPLTGQLTDAQRAFLTAQMNRFEAAAKGIVEIQAQNGAKQNRVETLIESQETRKISIDTILSGKTDANMAQAVTELEMAQIALQASAQVVSQLRQVSLLDYLR</sequence>
<reference evidence="5 6" key="1">
    <citation type="submission" date="2020-09" db="EMBL/GenBank/DDBJ databases">
        <title>Brevundimonas sp. LVF1 isolated from an oligotrophic pond in Goettingen, Germany.</title>
        <authorList>
            <person name="Friedrich I."/>
            <person name="Klassen A."/>
            <person name="Neubauer H."/>
            <person name="Schneider D."/>
            <person name="Hertel R."/>
            <person name="Daniel R."/>
        </authorList>
    </citation>
    <scope>NUCLEOTIDE SEQUENCE [LARGE SCALE GENOMIC DNA]</scope>
    <source>
        <strain evidence="5 6">LVF1</strain>
    </source>
</reference>
<evidence type="ECO:0000313" key="5">
    <source>
        <dbReference type="EMBL" id="QTC86743.1"/>
    </source>
</evidence>
<dbReference type="InterPro" id="IPR001492">
    <property type="entry name" value="Flagellin"/>
</dbReference>
<comment type="similarity">
    <text evidence="2">Belongs to the bacterial flagellin family.</text>
</comment>
<evidence type="ECO:0000256" key="2">
    <source>
        <dbReference type="ARBA" id="ARBA00005709"/>
    </source>
</evidence>
<dbReference type="Gene3D" id="1.20.1330.10">
    <property type="entry name" value="f41 fragment of flagellin, N-terminal domain"/>
    <property type="match status" value="1"/>
</dbReference>
<name>A0ABX7SHA8_9CAUL</name>